<dbReference type="AlphaFoldDB" id="A0A0P7ZHS4"/>
<dbReference type="Proteomes" id="UP000050360">
    <property type="component" value="Unassembled WGS sequence"/>
</dbReference>
<gene>
    <name evidence="1" type="ORF">MPEBLZ_00904</name>
</gene>
<proteinExistence type="predicted"/>
<comment type="caution">
    <text evidence="1">The sequence shown here is derived from an EMBL/GenBank/DDBJ whole genome shotgun (WGS) entry which is preliminary data.</text>
</comment>
<reference evidence="1 2" key="1">
    <citation type="submission" date="2015-09" db="EMBL/GenBank/DDBJ databases">
        <title>A metagenomics-based metabolic model of nitrate-dependent anaerobic oxidation of methane by Methanoperedens-like archaea.</title>
        <authorList>
            <person name="Arshad A."/>
            <person name="Speth D.R."/>
            <person name="De Graaf R.M."/>
            <person name="Op Den Camp H.J."/>
            <person name="Jetten M.S."/>
            <person name="Welte C.U."/>
        </authorList>
    </citation>
    <scope>NUCLEOTIDE SEQUENCE [LARGE SCALE GENOMIC DNA]</scope>
</reference>
<evidence type="ECO:0000313" key="2">
    <source>
        <dbReference type="Proteomes" id="UP000050360"/>
    </source>
</evidence>
<name>A0A0P7ZHS4_9EURY</name>
<dbReference type="EMBL" id="LKCM01000078">
    <property type="protein sequence ID" value="KPQ44537.1"/>
    <property type="molecule type" value="Genomic_DNA"/>
</dbReference>
<organism evidence="1 2">
    <name type="scientific">Candidatus Methanoperedens nitratireducens</name>
    <dbReference type="NCBI Taxonomy" id="1392998"/>
    <lineage>
        <taxon>Archaea</taxon>
        <taxon>Methanobacteriati</taxon>
        <taxon>Methanobacteriota</taxon>
        <taxon>Stenosarchaea group</taxon>
        <taxon>Methanomicrobia</taxon>
        <taxon>Methanosarcinales</taxon>
        <taxon>ANME-2 cluster</taxon>
        <taxon>Candidatus Methanoperedentaceae</taxon>
        <taxon>Candidatus Methanoperedens</taxon>
    </lineage>
</organism>
<protein>
    <submittedName>
        <fullName evidence="1">Uncharacterized protein</fullName>
    </submittedName>
</protein>
<sequence length="109" mass="13117">MYLFDLVIMKKYHERTRPDRIKRGAVLRGLEADVFINQPFSGSEAHHIDKKTVVYIPNWLHSSLPHQHKKPETMVIINKWSDRWVQLEEAHKDETLKTKLLKFYEMFLE</sequence>
<evidence type="ECO:0000313" key="1">
    <source>
        <dbReference type="EMBL" id="KPQ44537.1"/>
    </source>
</evidence>
<accession>A0A0P7ZHS4</accession>